<dbReference type="PANTHER" id="PTHR33490:SF7">
    <property type="entry name" value="BLR2979 PROTEIN"/>
    <property type="match status" value="1"/>
</dbReference>
<dbReference type="InterPro" id="IPR002931">
    <property type="entry name" value="Transglutaminase-like"/>
</dbReference>
<dbReference type="Proteomes" id="UP001595616">
    <property type="component" value="Unassembled WGS sequence"/>
</dbReference>
<dbReference type="EMBL" id="JBHRYQ010000001">
    <property type="protein sequence ID" value="MFC3813118.1"/>
    <property type="molecule type" value="Genomic_DNA"/>
</dbReference>
<proteinExistence type="predicted"/>
<keyword evidence="3" id="KW-1185">Reference proteome</keyword>
<dbReference type="Pfam" id="PF08379">
    <property type="entry name" value="Bact_transglu_N"/>
    <property type="match status" value="1"/>
</dbReference>
<dbReference type="Gene3D" id="3.10.620.30">
    <property type="match status" value="1"/>
</dbReference>
<dbReference type="SMART" id="SM00460">
    <property type="entry name" value="TGc"/>
    <property type="match status" value="1"/>
</dbReference>
<organism evidence="2 3">
    <name type="scientific">Lacihabitans lacunae</name>
    <dbReference type="NCBI Taxonomy" id="1028214"/>
    <lineage>
        <taxon>Bacteria</taxon>
        <taxon>Pseudomonadati</taxon>
        <taxon>Bacteroidota</taxon>
        <taxon>Cytophagia</taxon>
        <taxon>Cytophagales</taxon>
        <taxon>Leadbetterellaceae</taxon>
        <taxon>Lacihabitans</taxon>
    </lineage>
</organism>
<gene>
    <name evidence="2" type="ORF">ACFOOI_20805</name>
</gene>
<sequence>MKYNLLHKTKYTYTNEVKGYHGLACIMPRTDENQSCQSNVITILPKPDELVMRTDMWGNKLHYFSINSPHKELEIRSESFIIKNSYDQIKIKPSITYGEALEILKTSVPIKAEVWPFLIQSPKISWSKNIEKYAAPSFQLETPLYDCIENLSSRIFHDFEFNAKFSDVNTPIEKVLKERKGVCQDFSHLAIACIRSMGIPARYISGYIETLPPPGKVKLQGSDASHAWFSANIPNVGWFEFDPTNNMVPGDQHIKTAYGRDYSDVVPVKGVMFTAGGHKLKVEVDLNRIIEN</sequence>
<reference evidence="3" key="1">
    <citation type="journal article" date="2019" name="Int. J. Syst. Evol. Microbiol.">
        <title>The Global Catalogue of Microorganisms (GCM) 10K type strain sequencing project: providing services to taxonomists for standard genome sequencing and annotation.</title>
        <authorList>
            <consortium name="The Broad Institute Genomics Platform"/>
            <consortium name="The Broad Institute Genome Sequencing Center for Infectious Disease"/>
            <person name="Wu L."/>
            <person name="Ma J."/>
        </authorList>
    </citation>
    <scope>NUCLEOTIDE SEQUENCE [LARGE SCALE GENOMIC DNA]</scope>
    <source>
        <strain evidence="3">CECT 7956</strain>
    </source>
</reference>
<dbReference type="PANTHER" id="PTHR33490">
    <property type="entry name" value="BLR5614 PROTEIN-RELATED"/>
    <property type="match status" value="1"/>
</dbReference>
<name>A0ABV7Z4K0_9BACT</name>
<dbReference type="Pfam" id="PF01841">
    <property type="entry name" value="Transglut_core"/>
    <property type="match status" value="1"/>
</dbReference>
<accession>A0ABV7Z4K0</accession>
<dbReference type="InterPro" id="IPR038765">
    <property type="entry name" value="Papain-like_cys_pep_sf"/>
</dbReference>
<comment type="caution">
    <text evidence="2">The sequence shown here is derived from an EMBL/GenBank/DDBJ whole genome shotgun (WGS) entry which is preliminary data.</text>
</comment>
<evidence type="ECO:0000313" key="2">
    <source>
        <dbReference type="EMBL" id="MFC3813118.1"/>
    </source>
</evidence>
<dbReference type="InterPro" id="IPR013589">
    <property type="entry name" value="Bac_transglu_N"/>
</dbReference>
<protein>
    <submittedName>
        <fullName evidence="2">Transglutaminase N-terminal domain-containing protein</fullName>
    </submittedName>
</protein>
<feature type="domain" description="Transglutaminase-like" evidence="1">
    <location>
        <begin position="175"/>
        <end position="245"/>
    </location>
</feature>
<evidence type="ECO:0000313" key="3">
    <source>
        <dbReference type="Proteomes" id="UP001595616"/>
    </source>
</evidence>
<dbReference type="RefSeq" id="WP_379840023.1">
    <property type="nucleotide sequence ID" value="NZ_JBHRYQ010000001.1"/>
</dbReference>
<evidence type="ECO:0000259" key="1">
    <source>
        <dbReference type="SMART" id="SM00460"/>
    </source>
</evidence>
<dbReference type="SUPFAM" id="SSF54001">
    <property type="entry name" value="Cysteine proteinases"/>
    <property type="match status" value="1"/>
</dbReference>